<evidence type="ECO:0000256" key="6">
    <source>
        <dbReference type="ARBA" id="ARBA00023316"/>
    </source>
</evidence>
<protein>
    <recommendedName>
        <fullName evidence="9">L,D-TPase catalytic domain-containing protein</fullName>
    </recommendedName>
</protein>
<feature type="active site" description="Proton donor/acceptor" evidence="7">
    <location>
        <position position="328"/>
    </location>
</feature>
<organism evidence="10 11">
    <name type="scientific">Candidatus Viadribacter manganicus</name>
    <dbReference type="NCBI Taxonomy" id="1759059"/>
    <lineage>
        <taxon>Bacteria</taxon>
        <taxon>Pseudomonadati</taxon>
        <taxon>Pseudomonadota</taxon>
        <taxon>Alphaproteobacteria</taxon>
        <taxon>Hyphomonadales</taxon>
        <taxon>Hyphomonadaceae</taxon>
        <taxon>Candidatus Viadribacter</taxon>
    </lineage>
</organism>
<sequence>MLHRVLVFCAAAALAACAMTPPEAPNSPPSAIIQPLWSPDAVGALIEISASAQAEGLSSYESAAAEVRNLQQVSTTSAADAAAFDRAADTLFVELAQTFAQGAVDPARADPQWRIPRPALGDITSLLSAARGDAALVRALRMLLPQTSEYAALRAELGRVLAEPQGADGPSGLSREVRIASLRASLERWRWAPRDLPSPRIEVRIAQFQVILHETSAASRIHTAIVGARASQTPSFAAEINAVTLNPTWTPPRSILNNELLPQFARDPNAASRGGYDAIDASGAIVDPATIDWAARPFAYQLRQRPGAMNALGRVKFEMPNRYDIYLHDTPNHGLFAREQRALSHGCVRVDDALDLAAAVLTPAFSASSLQAAIETGQTRSLPLAAPLPVYALYITASGAEGAVLYADDIYQRDAALIAALEAPQSEAIAAPSVTAAASECASAGQDKRQRFAVEGE</sequence>
<feature type="signal peptide" evidence="8">
    <location>
        <begin position="1"/>
        <end position="24"/>
    </location>
</feature>
<proteinExistence type="inferred from homology"/>
<feature type="domain" description="L,D-TPase catalytic" evidence="9">
    <location>
        <begin position="199"/>
        <end position="373"/>
    </location>
</feature>
<comment type="similarity">
    <text evidence="2">Belongs to the YkuD family.</text>
</comment>
<dbReference type="Pfam" id="PF03734">
    <property type="entry name" value="YkuD"/>
    <property type="match status" value="1"/>
</dbReference>
<dbReference type="GO" id="GO:0009252">
    <property type="term" value="P:peptidoglycan biosynthetic process"/>
    <property type="evidence" value="ECO:0007669"/>
    <property type="project" value="UniProtKB-UniPathway"/>
</dbReference>
<dbReference type="EMBL" id="CP013244">
    <property type="protein sequence ID" value="ANP45640.1"/>
    <property type="molecule type" value="Genomic_DNA"/>
</dbReference>
<keyword evidence="4 7" id="KW-0133">Cell shape</keyword>
<accession>A0A1B1AGF6</accession>
<dbReference type="SUPFAM" id="SSF141523">
    <property type="entry name" value="L,D-transpeptidase catalytic domain-like"/>
    <property type="match status" value="1"/>
</dbReference>
<dbReference type="STRING" id="1759059.ATE48_06755"/>
<evidence type="ECO:0000256" key="4">
    <source>
        <dbReference type="ARBA" id="ARBA00022960"/>
    </source>
</evidence>
<evidence type="ECO:0000259" key="9">
    <source>
        <dbReference type="PROSITE" id="PS52029"/>
    </source>
</evidence>
<keyword evidence="11" id="KW-1185">Reference proteome</keyword>
<dbReference type="PROSITE" id="PS51257">
    <property type="entry name" value="PROKAR_LIPOPROTEIN"/>
    <property type="match status" value="1"/>
</dbReference>
<evidence type="ECO:0000256" key="5">
    <source>
        <dbReference type="ARBA" id="ARBA00022984"/>
    </source>
</evidence>
<dbReference type="InParanoid" id="A0A1B1AGF6"/>
<dbReference type="Pfam" id="PF20142">
    <property type="entry name" value="Scaffold"/>
    <property type="match status" value="1"/>
</dbReference>
<evidence type="ECO:0000256" key="7">
    <source>
        <dbReference type="PROSITE-ProRule" id="PRU01373"/>
    </source>
</evidence>
<reference evidence="10 11" key="1">
    <citation type="submission" date="2015-11" db="EMBL/GenBank/DDBJ databases">
        <title>Whole-Genome Sequence of Candidatus Oderbacter manganicum from the National Park Lower Oder Valley, Germany.</title>
        <authorList>
            <person name="Braun B."/>
            <person name="Liere K."/>
            <person name="Szewzyk U."/>
        </authorList>
    </citation>
    <scope>NUCLEOTIDE SEQUENCE [LARGE SCALE GENOMIC DNA]</scope>
    <source>
        <strain evidence="10 11">OTSz_A_272</strain>
    </source>
</reference>
<evidence type="ECO:0000256" key="8">
    <source>
        <dbReference type="SAM" id="SignalP"/>
    </source>
</evidence>
<dbReference type="Gene3D" id="2.40.440.10">
    <property type="entry name" value="L,D-transpeptidase catalytic domain-like"/>
    <property type="match status" value="1"/>
</dbReference>
<dbReference type="InterPro" id="IPR045380">
    <property type="entry name" value="LD_TPept_scaffold_dom"/>
</dbReference>
<comment type="pathway">
    <text evidence="1 7">Cell wall biogenesis; peptidoglycan biosynthesis.</text>
</comment>
<keyword evidence="8" id="KW-0732">Signal</keyword>
<keyword evidence="5 7" id="KW-0573">Peptidoglycan synthesis</keyword>
<dbReference type="UniPathway" id="UPA00219"/>
<dbReference type="InterPro" id="IPR005490">
    <property type="entry name" value="LD_TPept_cat_dom"/>
</dbReference>
<dbReference type="InterPro" id="IPR038063">
    <property type="entry name" value="Transpep_catalytic_dom"/>
</dbReference>
<dbReference type="GO" id="GO:0071555">
    <property type="term" value="P:cell wall organization"/>
    <property type="evidence" value="ECO:0007669"/>
    <property type="project" value="UniProtKB-UniRule"/>
</dbReference>
<dbReference type="CDD" id="cd16913">
    <property type="entry name" value="YkuD_like"/>
    <property type="match status" value="1"/>
</dbReference>
<dbReference type="GO" id="GO:0004180">
    <property type="term" value="F:carboxypeptidase activity"/>
    <property type="evidence" value="ECO:0007669"/>
    <property type="project" value="UniProtKB-ARBA"/>
</dbReference>
<dbReference type="KEGG" id="cbot:ATE48_06755"/>
<dbReference type="OrthoDB" id="9778545at2"/>
<evidence type="ECO:0000313" key="10">
    <source>
        <dbReference type="EMBL" id="ANP45640.1"/>
    </source>
</evidence>
<dbReference type="RefSeq" id="WP_066769305.1">
    <property type="nucleotide sequence ID" value="NZ_CP013244.1"/>
</dbReference>
<dbReference type="Proteomes" id="UP000092498">
    <property type="component" value="Chromosome"/>
</dbReference>
<dbReference type="GO" id="GO:0008360">
    <property type="term" value="P:regulation of cell shape"/>
    <property type="evidence" value="ECO:0007669"/>
    <property type="project" value="UniProtKB-UniRule"/>
</dbReference>
<feature type="active site" description="Nucleophile" evidence="7">
    <location>
        <position position="347"/>
    </location>
</feature>
<feature type="chain" id="PRO_5008518769" description="L,D-TPase catalytic domain-containing protein" evidence="8">
    <location>
        <begin position="25"/>
        <end position="457"/>
    </location>
</feature>
<evidence type="ECO:0000256" key="1">
    <source>
        <dbReference type="ARBA" id="ARBA00004752"/>
    </source>
</evidence>
<evidence type="ECO:0000313" key="11">
    <source>
        <dbReference type="Proteomes" id="UP000092498"/>
    </source>
</evidence>
<dbReference type="GO" id="GO:0016740">
    <property type="term" value="F:transferase activity"/>
    <property type="evidence" value="ECO:0007669"/>
    <property type="project" value="UniProtKB-KW"/>
</dbReference>
<dbReference type="PROSITE" id="PS52029">
    <property type="entry name" value="LD_TPASE"/>
    <property type="match status" value="1"/>
</dbReference>
<keyword evidence="3" id="KW-0808">Transferase</keyword>
<evidence type="ECO:0000256" key="2">
    <source>
        <dbReference type="ARBA" id="ARBA00005992"/>
    </source>
</evidence>
<dbReference type="PANTHER" id="PTHR41533:SF2">
    <property type="entry name" value="BLR7131 PROTEIN"/>
    <property type="match status" value="1"/>
</dbReference>
<keyword evidence="6 7" id="KW-0961">Cell wall biogenesis/degradation</keyword>
<evidence type="ECO:0000256" key="3">
    <source>
        <dbReference type="ARBA" id="ARBA00022679"/>
    </source>
</evidence>
<dbReference type="AlphaFoldDB" id="A0A1B1AGF6"/>
<dbReference type="InterPro" id="IPR052905">
    <property type="entry name" value="LD-transpeptidase_YkuD-like"/>
</dbReference>
<dbReference type="PANTHER" id="PTHR41533">
    <property type="entry name" value="L,D-TRANSPEPTIDASE HI_1667-RELATED"/>
    <property type="match status" value="1"/>
</dbReference>
<name>A0A1B1AGF6_9PROT</name>
<gene>
    <name evidence="10" type="ORF">ATE48_06755</name>
</gene>